<dbReference type="EMBL" id="PSNW01000001">
    <property type="protein sequence ID" value="PPE75401.1"/>
    <property type="molecule type" value="Genomic_DNA"/>
</dbReference>
<dbReference type="RefSeq" id="WP_104228367.1">
    <property type="nucleotide sequence ID" value="NZ_PSNW01000001.1"/>
</dbReference>
<dbReference type="PANTHER" id="PTHR44688:SF16">
    <property type="entry name" value="DNA-BINDING TRANSCRIPTIONAL ACTIVATOR DEVR_DOSR"/>
    <property type="match status" value="1"/>
</dbReference>
<dbReference type="PANTHER" id="PTHR44688">
    <property type="entry name" value="DNA-BINDING TRANSCRIPTIONAL ACTIVATOR DEVR_DOSR"/>
    <property type="match status" value="1"/>
</dbReference>
<organism evidence="5 6">
    <name type="scientific">Solimonas fluminis</name>
    <dbReference type="NCBI Taxonomy" id="2086571"/>
    <lineage>
        <taxon>Bacteria</taxon>
        <taxon>Pseudomonadati</taxon>
        <taxon>Pseudomonadota</taxon>
        <taxon>Gammaproteobacteria</taxon>
        <taxon>Nevskiales</taxon>
        <taxon>Nevskiaceae</taxon>
        <taxon>Solimonas</taxon>
    </lineage>
</organism>
<feature type="domain" description="HTH luxR-type" evidence="4">
    <location>
        <begin position="259"/>
        <end position="324"/>
    </location>
</feature>
<keyword evidence="1" id="KW-0805">Transcription regulation</keyword>
<evidence type="ECO:0000256" key="2">
    <source>
        <dbReference type="ARBA" id="ARBA00023125"/>
    </source>
</evidence>
<evidence type="ECO:0000259" key="4">
    <source>
        <dbReference type="PROSITE" id="PS50043"/>
    </source>
</evidence>
<evidence type="ECO:0000256" key="1">
    <source>
        <dbReference type="ARBA" id="ARBA00023015"/>
    </source>
</evidence>
<dbReference type="Gene3D" id="1.10.10.10">
    <property type="entry name" value="Winged helix-like DNA-binding domain superfamily/Winged helix DNA-binding domain"/>
    <property type="match status" value="1"/>
</dbReference>
<dbReference type="SUPFAM" id="SSF46894">
    <property type="entry name" value="C-terminal effector domain of the bipartite response regulators"/>
    <property type="match status" value="1"/>
</dbReference>
<evidence type="ECO:0000313" key="5">
    <source>
        <dbReference type="EMBL" id="PPE75401.1"/>
    </source>
</evidence>
<dbReference type="CDD" id="cd06170">
    <property type="entry name" value="LuxR_C_like"/>
    <property type="match status" value="1"/>
</dbReference>
<sequence length="327" mass="37268">MTKSIPNDTIDPVDRVISRLYRWAMAVPPGQYRNWALEQVGRVIPHDGALWGSGSRSTLKFHTVTLQNLPKDYPAALEATTAVNPILPHLLEQLDVPADMSEMMADERFYNSEIYRRTFQPFGIERILSMSHLDRRSGIYSLVSLYRSDRNKPFTELEKQQHKRIAFHLFNAASHAYFLHLLKTQPERPMGAGAAVIDQHGNFQETQPRFLEMLDERFPNRQPQQLPFKLPDPGQTVAFQDLMVRSEPLNDLALITIWPAGPLDRLTGREREIVYCVAQGLSFKQAAKKIGVAPSTVANHLYRVYRKLGVFSRTELASLVYPGSDKP</sequence>
<dbReference type="InterPro" id="IPR016032">
    <property type="entry name" value="Sig_transdc_resp-reg_C-effctor"/>
</dbReference>
<keyword evidence="6" id="KW-1185">Reference proteome</keyword>
<comment type="caution">
    <text evidence="5">The sequence shown here is derived from an EMBL/GenBank/DDBJ whole genome shotgun (WGS) entry which is preliminary data.</text>
</comment>
<gene>
    <name evidence="5" type="ORF">C3942_00440</name>
</gene>
<proteinExistence type="predicted"/>
<dbReference type="GO" id="GO:0006355">
    <property type="term" value="P:regulation of DNA-templated transcription"/>
    <property type="evidence" value="ECO:0007669"/>
    <property type="project" value="InterPro"/>
</dbReference>
<keyword evidence="2" id="KW-0238">DNA-binding</keyword>
<evidence type="ECO:0000313" key="6">
    <source>
        <dbReference type="Proteomes" id="UP000238220"/>
    </source>
</evidence>
<dbReference type="Pfam" id="PF00196">
    <property type="entry name" value="GerE"/>
    <property type="match status" value="1"/>
</dbReference>
<accession>A0A2S5TKB3</accession>
<dbReference type="PROSITE" id="PS50043">
    <property type="entry name" value="HTH_LUXR_2"/>
    <property type="match status" value="1"/>
</dbReference>
<reference evidence="5 6" key="1">
    <citation type="submission" date="2018-02" db="EMBL/GenBank/DDBJ databases">
        <title>Genome sequencing of Solimonas sp. HR-BB.</title>
        <authorList>
            <person name="Lee Y."/>
            <person name="Jeon C.O."/>
        </authorList>
    </citation>
    <scope>NUCLEOTIDE SEQUENCE [LARGE SCALE GENOMIC DNA]</scope>
    <source>
        <strain evidence="5 6">HR-BB</strain>
    </source>
</reference>
<dbReference type="AlphaFoldDB" id="A0A2S5TKB3"/>
<name>A0A2S5TKB3_9GAMM</name>
<dbReference type="InterPro" id="IPR036388">
    <property type="entry name" value="WH-like_DNA-bd_sf"/>
</dbReference>
<dbReference type="GO" id="GO:0003677">
    <property type="term" value="F:DNA binding"/>
    <property type="evidence" value="ECO:0007669"/>
    <property type="project" value="UniProtKB-KW"/>
</dbReference>
<dbReference type="Proteomes" id="UP000238220">
    <property type="component" value="Unassembled WGS sequence"/>
</dbReference>
<dbReference type="PRINTS" id="PR00038">
    <property type="entry name" value="HTHLUXR"/>
</dbReference>
<dbReference type="SMART" id="SM00421">
    <property type="entry name" value="HTH_LUXR"/>
    <property type="match status" value="1"/>
</dbReference>
<keyword evidence="3" id="KW-0804">Transcription</keyword>
<protein>
    <submittedName>
        <fullName evidence="5">LuxR family transcriptional regulator</fullName>
    </submittedName>
</protein>
<evidence type="ECO:0000256" key="3">
    <source>
        <dbReference type="ARBA" id="ARBA00023163"/>
    </source>
</evidence>
<dbReference type="InterPro" id="IPR000792">
    <property type="entry name" value="Tscrpt_reg_LuxR_C"/>
</dbReference>
<dbReference type="OrthoDB" id="7053960at2"/>